<keyword evidence="1" id="KW-0812">Transmembrane</keyword>
<evidence type="ECO:0000313" key="3">
    <source>
        <dbReference type="Proteomes" id="UP000238430"/>
    </source>
</evidence>
<reference evidence="2 3" key="1">
    <citation type="submission" date="2018-03" db="EMBL/GenBank/DDBJ databases">
        <title>Mesoflavibacter sp. HG37 and Mesoflavibacter sp. HG96 sp.nov., two marine bacteria isolated from seawater of Western Pacific Ocean.</title>
        <authorList>
            <person name="Cheng H."/>
            <person name="Wu Y.-H."/>
            <person name="Guo L.-L."/>
            <person name="Xu X.-W."/>
        </authorList>
    </citation>
    <scope>NUCLEOTIDE SEQUENCE [LARGE SCALE GENOMIC DNA]</scope>
    <source>
        <strain evidence="2 3">KCTC 42117</strain>
    </source>
</reference>
<gene>
    <name evidence="2" type="ORF">C7H61_09465</name>
</gene>
<organism evidence="2 3">
    <name type="scientific">Mesoflavibacter zeaxanthinifaciens subsp. sabulilitoris</name>
    <dbReference type="NCBI Taxonomy" id="1520893"/>
    <lineage>
        <taxon>Bacteria</taxon>
        <taxon>Pseudomonadati</taxon>
        <taxon>Bacteroidota</taxon>
        <taxon>Flavobacteriia</taxon>
        <taxon>Flavobacteriales</taxon>
        <taxon>Flavobacteriaceae</taxon>
        <taxon>Mesoflavibacter</taxon>
    </lineage>
</organism>
<evidence type="ECO:0000313" key="2">
    <source>
        <dbReference type="EMBL" id="PSG89174.1"/>
    </source>
</evidence>
<evidence type="ECO:0008006" key="4">
    <source>
        <dbReference type="Google" id="ProtNLM"/>
    </source>
</evidence>
<dbReference type="OrthoDB" id="1439502at2"/>
<sequence length="232" mass="27496">MNSKQAIKVVITLLLIVNLLSVYFFDVLTFRTVRAISVLFILIYFLLFTIKDYLILSFVCLLLFADILDLYFDSPLIPEYYFVVKISAYLLLLQRVLKKTNFLNVKIRDVLIVSAIAILNILIGIRSLYQVSLKIASNLELTLLFIYGFVLVLVGTFVANYYFRYASKRAFYFTTFVYLIMFADVSGYVANYFDIYFFNYLERFYYFLGFFYMAFYLIYTNELDDQENKLFE</sequence>
<feature type="transmembrane region" description="Helical" evidence="1">
    <location>
        <begin position="31"/>
        <end position="48"/>
    </location>
</feature>
<protein>
    <recommendedName>
        <fullName evidence="4">YhhN-like protein</fullName>
    </recommendedName>
</protein>
<feature type="transmembrane region" description="Helical" evidence="1">
    <location>
        <begin position="141"/>
        <end position="163"/>
    </location>
</feature>
<dbReference type="AlphaFoldDB" id="A0A2T1NAK1"/>
<dbReference type="EMBL" id="PXOT01000024">
    <property type="protein sequence ID" value="PSG89174.1"/>
    <property type="molecule type" value="Genomic_DNA"/>
</dbReference>
<name>A0A2T1NAK1_9FLAO</name>
<keyword evidence="1" id="KW-1133">Transmembrane helix</keyword>
<evidence type="ECO:0000256" key="1">
    <source>
        <dbReference type="SAM" id="Phobius"/>
    </source>
</evidence>
<dbReference type="RefSeq" id="WP_106679201.1">
    <property type="nucleotide sequence ID" value="NZ_JACHWV010000003.1"/>
</dbReference>
<comment type="caution">
    <text evidence="2">The sequence shown here is derived from an EMBL/GenBank/DDBJ whole genome shotgun (WGS) entry which is preliminary data.</text>
</comment>
<feature type="transmembrane region" description="Helical" evidence="1">
    <location>
        <begin position="109"/>
        <end position="129"/>
    </location>
</feature>
<feature type="transmembrane region" description="Helical" evidence="1">
    <location>
        <begin position="7"/>
        <end position="25"/>
    </location>
</feature>
<feature type="transmembrane region" description="Helical" evidence="1">
    <location>
        <begin position="78"/>
        <end position="97"/>
    </location>
</feature>
<keyword evidence="3" id="KW-1185">Reference proteome</keyword>
<feature type="transmembrane region" description="Helical" evidence="1">
    <location>
        <begin position="203"/>
        <end position="219"/>
    </location>
</feature>
<proteinExistence type="predicted"/>
<feature type="transmembrane region" description="Helical" evidence="1">
    <location>
        <begin position="170"/>
        <end position="191"/>
    </location>
</feature>
<keyword evidence="1" id="KW-0472">Membrane</keyword>
<feature type="transmembrane region" description="Helical" evidence="1">
    <location>
        <begin position="53"/>
        <end position="72"/>
    </location>
</feature>
<accession>A0A2T1NAK1</accession>
<dbReference type="Proteomes" id="UP000238430">
    <property type="component" value="Unassembled WGS sequence"/>
</dbReference>